<accession>A0A644TIT6</accession>
<dbReference type="AlphaFoldDB" id="A0A644TIT6"/>
<dbReference type="PROSITE" id="PS51257">
    <property type="entry name" value="PROKAR_LIPOPROTEIN"/>
    <property type="match status" value="1"/>
</dbReference>
<name>A0A644TIT6_9ZZZZ</name>
<proteinExistence type="predicted"/>
<gene>
    <name evidence="1" type="ORF">SDC9_12296</name>
</gene>
<dbReference type="EMBL" id="VSSQ01000033">
    <property type="protein sequence ID" value="MPL66609.1"/>
    <property type="molecule type" value="Genomic_DNA"/>
</dbReference>
<evidence type="ECO:0000313" key="1">
    <source>
        <dbReference type="EMBL" id="MPL66609.1"/>
    </source>
</evidence>
<sequence length="365" mass="41705">MENIKKYIFIALLAIFAVACTNEEDFTDSKNSKVNNKNLDKSDFLPISPFPEYEKIDITEQQAQDLLVDFNKAMNNEISMPDMEIKQALLAMEMYFNYAIVDKNTDYDVTASYEEKSFEFTVNVDDAEIYGDELKTKYRQFLIGIKNEMSNKFMKFSDLFVSSKTDNTITFKIIIPPHLPFAPEADMLAIGMHSCSVVREVGDIPNVANFIHIDIGDYVNNGQPITPDAYSYSLPQLRSLCLKPLFGFVYGITSFASSYFIGGEYYTLFSLTYPHFISEPYPYFNNEDFENILIPATLNRADIIRQSLNDGLKLLDININMDFRGYIGLKSSSLSTAVLIIDNWMQGTVVRQEPTIRIDDIIFNL</sequence>
<protein>
    <submittedName>
        <fullName evidence="1">Uncharacterized protein</fullName>
    </submittedName>
</protein>
<organism evidence="1">
    <name type="scientific">bioreactor metagenome</name>
    <dbReference type="NCBI Taxonomy" id="1076179"/>
    <lineage>
        <taxon>unclassified sequences</taxon>
        <taxon>metagenomes</taxon>
        <taxon>ecological metagenomes</taxon>
    </lineage>
</organism>
<comment type="caution">
    <text evidence="1">The sequence shown here is derived from an EMBL/GenBank/DDBJ whole genome shotgun (WGS) entry which is preliminary data.</text>
</comment>
<reference evidence="1" key="1">
    <citation type="submission" date="2019-08" db="EMBL/GenBank/DDBJ databases">
        <authorList>
            <person name="Kucharzyk K."/>
            <person name="Murdoch R.W."/>
            <person name="Higgins S."/>
            <person name="Loffler F."/>
        </authorList>
    </citation>
    <scope>NUCLEOTIDE SEQUENCE</scope>
</reference>